<keyword evidence="4" id="KW-0964">Secreted</keyword>
<protein>
    <recommendedName>
        <fullName evidence="11">Glucan 1,3-beta-glucosidase</fullName>
    </recommendedName>
</protein>
<sequence length="402" mass="40848">MQSKLLSASALVAGASAANYLGFNSGSTHGSGAAKVQSDFESEFKTAQNLVGAPGDFNAVRLYTNIQGASTSDPIEAFPAAIATKTSLLLGIWTSGTDSIQNEINALKAGLAAHGDDLAKLIVGVSIGSEDLYRAGSTGVANEAGIGAGPDAIVGFIKDFKNEFSKYDFKIGHVDTWDAWTNGSNSAVIDAVDWLGVDEYPYYQTGDDNTIDNAASLFGAAYDAVVGVAGSKEVWVTETGWPYEGPDWDKAVPSVENAKQFWDEVGCDKLFGKVPTFWYNLVDDSQTNEMSFAITKDLDTTPLFNLTCPTKSKSTSSSASASASATGLSSANGTSTATGTSATSTGSSSSSGSGSGSGSSSSSDSADSSSSSAVAASGASAAKLGSSAFAAVAFVAAAFALL</sequence>
<evidence type="ECO:0000256" key="1">
    <source>
        <dbReference type="ARBA" id="ARBA00004191"/>
    </source>
</evidence>
<dbReference type="InterPro" id="IPR017853">
    <property type="entry name" value="GH"/>
</dbReference>
<reference evidence="9 10" key="1">
    <citation type="journal article" date="2024" name="IMA Fungus">
        <title>IMA Genome - F19 : A genome assembly and annotation guide to empower mycologists, including annotated draft genome sequences of Ceratocystis pirilliformis, Diaporthe australafricana, Fusarium ophioides, Paecilomyces lecythidis, and Sporothrix stenoceras.</title>
        <authorList>
            <person name="Aylward J."/>
            <person name="Wilson A.M."/>
            <person name="Visagie C.M."/>
            <person name="Spraker J."/>
            <person name="Barnes I."/>
            <person name="Buitendag C."/>
            <person name="Ceriani C."/>
            <person name="Del Mar Angel L."/>
            <person name="du Plessis D."/>
            <person name="Fuchs T."/>
            <person name="Gasser K."/>
            <person name="Kramer D."/>
            <person name="Li W."/>
            <person name="Munsamy K."/>
            <person name="Piso A."/>
            <person name="Price J.L."/>
            <person name="Sonnekus B."/>
            <person name="Thomas C."/>
            <person name="van der Nest A."/>
            <person name="van Dijk A."/>
            <person name="van Heerden A."/>
            <person name="van Vuuren N."/>
            <person name="Yilmaz N."/>
            <person name="Duong T.A."/>
            <person name="van der Merwe N.A."/>
            <person name="Wingfield M.J."/>
            <person name="Wingfield B.D."/>
        </authorList>
    </citation>
    <scope>NUCLEOTIDE SEQUENCE [LARGE SCALE GENOMIC DNA]</scope>
    <source>
        <strain evidence="9 10">CMW 18300</strain>
    </source>
</reference>
<gene>
    <name evidence="9" type="ORF">Daus18300_005279</name>
</gene>
<dbReference type="Gene3D" id="3.20.20.80">
    <property type="entry name" value="Glycosidases"/>
    <property type="match status" value="1"/>
</dbReference>
<evidence type="ECO:0000313" key="9">
    <source>
        <dbReference type="EMBL" id="KAL1870214.1"/>
    </source>
</evidence>
<comment type="similarity">
    <text evidence="2 7">Belongs to the glycosyl hydrolase 17 family.</text>
</comment>
<dbReference type="PANTHER" id="PTHR16631:SF16">
    <property type="entry name" value="GPI-ANCHORED CELL WALL BETA-1,3-ENDOGLUCANASE EGLC"/>
    <property type="match status" value="1"/>
</dbReference>
<evidence type="ECO:0000256" key="2">
    <source>
        <dbReference type="ARBA" id="ARBA00008773"/>
    </source>
</evidence>
<evidence type="ECO:0008006" key="11">
    <source>
        <dbReference type="Google" id="ProtNLM"/>
    </source>
</evidence>
<evidence type="ECO:0000313" key="10">
    <source>
        <dbReference type="Proteomes" id="UP001583177"/>
    </source>
</evidence>
<keyword evidence="6" id="KW-0378">Hydrolase</keyword>
<dbReference type="Proteomes" id="UP001583177">
    <property type="component" value="Unassembled WGS sequence"/>
</dbReference>
<dbReference type="Pfam" id="PF00332">
    <property type="entry name" value="Glyco_hydro_17"/>
    <property type="match status" value="1"/>
</dbReference>
<evidence type="ECO:0000256" key="4">
    <source>
        <dbReference type="ARBA" id="ARBA00022525"/>
    </source>
</evidence>
<feature type="region of interest" description="Disordered" evidence="8">
    <location>
        <begin position="309"/>
        <end position="371"/>
    </location>
</feature>
<name>A0ABR3X3K9_9PEZI</name>
<comment type="caution">
    <text evidence="9">The sequence shown here is derived from an EMBL/GenBank/DDBJ whole genome shotgun (WGS) entry which is preliminary data.</text>
</comment>
<accession>A0ABR3X3K9</accession>
<keyword evidence="5" id="KW-0732">Signal</keyword>
<feature type="compositionally biased region" description="Low complexity" evidence="8">
    <location>
        <begin position="312"/>
        <end position="371"/>
    </location>
</feature>
<organism evidence="9 10">
    <name type="scientific">Diaporthe australafricana</name>
    <dbReference type="NCBI Taxonomy" id="127596"/>
    <lineage>
        <taxon>Eukaryota</taxon>
        <taxon>Fungi</taxon>
        <taxon>Dikarya</taxon>
        <taxon>Ascomycota</taxon>
        <taxon>Pezizomycotina</taxon>
        <taxon>Sordariomycetes</taxon>
        <taxon>Sordariomycetidae</taxon>
        <taxon>Diaporthales</taxon>
        <taxon>Diaporthaceae</taxon>
        <taxon>Diaporthe</taxon>
    </lineage>
</organism>
<proteinExistence type="inferred from homology"/>
<dbReference type="SUPFAM" id="SSF51445">
    <property type="entry name" value="(Trans)glycosidases"/>
    <property type="match status" value="1"/>
</dbReference>
<dbReference type="InterPro" id="IPR000490">
    <property type="entry name" value="Glyco_hydro_17"/>
</dbReference>
<dbReference type="PANTHER" id="PTHR16631">
    <property type="entry name" value="GLUCAN 1,3-BETA-GLUCOSIDASE"/>
    <property type="match status" value="1"/>
</dbReference>
<evidence type="ECO:0000256" key="5">
    <source>
        <dbReference type="ARBA" id="ARBA00022729"/>
    </source>
</evidence>
<keyword evidence="3" id="KW-0134">Cell wall</keyword>
<evidence type="ECO:0000256" key="3">
    <source>
        <dbReference type="ARBA" id="ARBA00022512"/>
    </source>
</evidence>
<evidence type="ECO:0000256" key="7">
    <source>
        <dbReference type="RuleBase" id="RU004335"/>
    </source>
</evidence>
<evidence type="ECO:0000256" key="8">
    <source>
        <dbReference type="SAM" id="MobiDB-lite"/>
    </source>
</evidence>
<dbReference type="InterPro" id="IPR050732">
    <property type="entry name" value="Beta-glucan_modifiers"/>
</dbReference>
<dbReference type="EMBL" id="JAWRVE010000038">
    <property type="protein sequence ID" value="KAL1870214.1"/>
    <property type="molecule type" value="Genomic_DNA"/>
</dbReference>
<keyword evidence="10" id="KW-1185">Reference proteome</keyword>
<evidence type="ECO:0000256" key="6">
    <source>
        <dbReference type="ARBA" id="ARBA00022801"/>
    </source>
</evidence>
<comment type="subcellular location">
    <subcellularLocation>
        <location evidence="1">Secreted</location>
        <location evidence="1">Cell wall</location>
    </subcellularLocation>
</comment>